<accession>A0ABP5DJ86</accession>
<comment type="caution">
    <text evidence="2">The sequence shown here is derived from an EMBL/GenBank/DDBJ whole genome shotgun (WGS) entry which is preliminary data.</text>
</comment>
<evidence type="ECO:0008006" key="4">
    <source>
        <dbReference type="Google" id="ProtNLM"/>
    </source>
</evidence>
<organism evidence="2 3">
    <name type="scientific">Catenulispora subtropica</name>
    <dbReference type="NCBI Taxonomy" id="450798"/>
    <lineage>
        <taxon>Bacteria</taxon>
        <taxon>Bacillati</taxon>
        <taxon>Actinomycetota</taxon>
        <taxon>Actinomycetes</taxon>
        <taxon>Catenulisporales</taxon>
        <taxon>Catenulisporaceae</taxon>
        <taxon>Catenulispora</taxon>
    </lineage>
</organism>
<sequence length="343" mass="35618">MAAPQNPAQVRHVLLHLITPLLMCVGMGLAYMSAFMTPHPHHVKVAVIGEGPQTAAVAHAVQTKAGDALTVSTLPTVDAAVARLHSRDLAGAFVPDPARPQLYIAEGDSDSSATVASKVFTTVAAVEGRPLTVTDVAPTTADDPTNAGAFFLMVAVSIGSYSAVAAIGAGAATWSLKRKTGLAFGVATVVSAVGAVLAGPVFHLAHHSLLGVWGLSWLYAASILLVGVGLHTFLKRWTTLVMMVLFVMLNFTSSGGLFQPELQNGFFGGLHGFWNGAGLVEGVRSLLYFGGDGVARHAWTLVAWVGVGALTVGAAALAERRNRVPAVETPVEAEEEMEELVAV</sequence>
<feature type="transmembrane region" description="Helical" evidence="1">
    <location>
        <begin position="298"/>
        <end position="318"/>
    </location>
</feature>
<feature type="transmembrane region" description="Helical" evidence="1">
    <location>
        <begin position="12"/>
        <end position="34"/>
    </location>
</feature>
<keyword evidence="3" id="KW-1185">Reference proteome</keyword>
<feature type="transmembrane region" description="Helical" evidence="1">
    <location>
        <begin position="237"/>
        <end position="258"/>
    </location>
</feature>
<feature type="transmembrane region" description="Helical" evidence="1">
    <location>
        <begin position="149"/>
        <end position="174"/>
    </location>
</feature>
<dbReference type="RefSeq" id="WP_344659160.1">
    <property type="nucleotide sequence ID" value="NZ_BAAAQM010000026.1"/>
</dbReference>
<proteinExistence type="predicted"/>
<reference evidence="3" key="1">
    <citation type="journal article" date="2019" name="Int. J. Syst. Evol. Microbiol.">
        <title>The Global Catalogue of Microorganisms (GCM) 10K type strain sequencing project: providing services to taxonomists for standard genome sequencing and annotation.</title>
        <authorList>
            <consortium name="The Broad Institute Genomics Platform"/>
            <consortium name="The Broad Institute Genome Sequencing Center for Infectious Disease"/>
            <person name="Wu L."/>
            <person name="Ma J."/>
        </authorList>
    </citation>
    <scope>NUCLEOTIDE SEQUENCE [LARGE SCALE GENOMIC DNA]</scope>
    <source>
        <strain evidence="3">JCM 16013</strain>
    </source>
</reference>
<evidence type="ECO:0000313" key="2">
    <source>
        <dbReference type="EMBL" id="GAA1979799.1"/>
    </source>
</evidence>
<keyword evidence="1" id="KW-0472">Membrane</keyword>
<gene>
    <name evidence="2" type="ORF">GCM10009838_46120</name>
</gene>
<evidence type="ECO:0000313" key="3">
    <source>
        <dbReference type="Proteomes" id="UP001499854"/>
    </source>
</evidence>
<feature type="transmembrane region" description="Helical" evidence="1">
    <location>
        <begin position="210"/>
        <end position="230"/>
    </location>
</feature>
<dbReference type="EMBL" id="BAAAQM010000026">
    <property type="protein sequence ID" value="GAA1979799.1"/>
    <property type="molecule type" value="Genomic_DNA"/>
</dbReference>
<evidence type="ECO:0000256" key="1">
    <source>
        <dbReference type="SAM" id="Phobius"/>
    </source>
</evidence>
<keyword evidence="1" id="KW-0812">Transmembrane</keyword>
<name>A0ABP5DJ86_9ACTN</name>
<feature type="transmembrane region" description="Helical" evidence="1">
    <location>
        <begin position="181"/>
        <end position="204"/>
    </location>
</feature>
<dbReference type="Proteomes" id="UP001499854">
    <property type="component" value="Unassembled WGS sequence"/>
</dbReference>
<keyword evidence="1" id="KW-1133">Transmembrane helix</keyword>
<protein>
    <recommendedName>
        <fullName evidence="4">Integral membrane protein</fullName>
    </recommendedName>
</protein>